<dbReference type="Proteomes" id="UP000789759">
    <property type="component" value="Unassembled WGS sequence"/>
</dbReference>
<keyword evidence="3" id="KW-1185">Reference proteome</keyword>
<dbReference type="Gene3D" id="1.20.120.1240">
    <property type="entry name" value="Dynamin, middle domain"/>
    <property type="match status" value="1"/>
</dbReference>
<gene>
    <name evidence="2" type="ORF">CPELLU_LOCUS14465</name>
</gene>
<dbReference type="InterPro" id="IPR003130">
    <property type="entry name" value="GED"/>
</dbReference>
<dbReference type="EMBL" id="CAJVQA010017161">
    <property type="protein sequence ID" value="CAG8747288.1"/>
    <property type="molecule type" value="Genomic_DNA"/>
</dbReference>
<dbReference type="AlphaFoldDB" id="A0A9N9NML8"/>
<dbReference type="Pfam" id="PF02212">
    <property type="entry name" value="GED"/>
    <property type="match status" value="1"/>
</dbReference>
<dbReference type="PROSITE" id="PS51388">
    <property type="entry name" value="GED"/>
    <property type="match status" value="1"/>
</dbReference>
<accession>A0A9N9NML8</accession>
<feature type="domain" description="GED" evidence="1">
    <location>
        <begin position="39"/>
        <end position="132"/>
    </location>
</feature>
<name>A0A9N9NML8_9GLOM</name>
<dbReference type="GO" id="GO:0003924">
    <property type="term" value="F:GTPase activity"/>
    <property type="evidence" value="ECO:0007669"/>
    <property type="project" value="InterPro"/>
</dbReference>
<dbReference type="GO" id="GO:0005525">
    <property type="term" value="F:GTP binding"/>
    <property type="evidence" value="ECO:0007669"/>
    <property type="project" value="InterPro"/>
</dbReference>
<comment type="caution">
    <text evidence="2">The sequence shown here is derived from an EMBL/GenBank/DDBJ whole genome shotgun (WGS) entry which is preliminary data.</text>
</comment>
<organism evidence="2 3">
    <name type="scientific">Cetraspora pellucida</name>
    <dbReference type="NCBI Taxonomy" id="1433469"/>
    <lineage>
        <taxon>Eukaryota</taxon>
        <taxon>Fungi</taxon>
        <taxon>Fungi incertae sedis</taxon>
        <taxon>Mucoromycota</taxon>
        <taxon>Glomeromycotina</taxon>
        <taxon>Glomeromycetes</taxon>
        <taxon>Diversisporales</taxon>
        <taxon>Gigasporaceae</taxon>
        <taxon>Cetraspora</taxon>
    </lineage>
</organism>
<evidence type="ECO:0000313" key="3">
    <source>
        <dbReference type="Proteomes" id="UP000789759"/>
    </source>
</evidence>
<sequence>MQASEPFTLDDRSIASQKSIYLSAFHENLKNQNQEPTSTLEIMALVMAYFKIALNRYVDIIAMTIIHAFVDKFTKYIEEKMIGLCTNDDKNSLHELIKEDDSIKHHRDYLINLEKNLKESLDNLIKFVPSTKSIVQNYGIPETTLRCVIKNDGPTRPGCIKVLTDYEKKQLVNYCLNMQKLNFGLTRSGSAKLPFVILKKLYDKECDKFQIKNDDKLVTKYTFTEVLESVYIATYIFTAICNVFKTTEQTNLLQILEEPTCSLSLSPSSLPSLSSSYSSLLLLSLFSLSSTSSSLLSLSSPSKSASNHACLIKTNSTKKKLMSEIEFLNKKIKFL</sequence>
<protein>
    <submittedName>
        <fullName evidence="2">1246_t:CDS:1</fullName>
    </submittedName>
</protein>
<reference evidence="2" key="1">
    <citation type="submission" date="2021-06" db="EMBL/GenBank/DDBJ databases">
        <authorList>
            <person name="Kallberg Y."/>
            <person name="Tangrot J."/>
            <person name="Rosling A."/>
        </authorList>
    </citation>
    <scope>NUCLEOTIDE SEQUENCE</scope>
    <source>
        <strain evidence="2">FL966</strain>
    </source>
</reference>
<evidence type="ECO:0000259" key="1">
    <source>
        <dbReference type="PROSITE" id="PS51388"/>
    </source>
</evidence>
<dbReference type="OrthoDB" id="5061070at2759"/>
<dbReference type="InterPro" id="IPR020850">
    <property type="entry name" value="GED_dom"/>
</dbReference>
<proteinExistence type="predicted"/>
<evidence type="ECO:0000313" key="2">
    <source>
        <dbReference type="EMBL" id="CAG8747288.1"/>
    </source>
</evidence>